<reference evidence="1 2" key="1">
    <citation type="submission" date="2017-10" db="EMBL/GenBank/DDBJ databases">
        <title>Comparative genomics in systemic dimorphic fungi from Ajellomycetaceae.</title>
        <authorList>
            <person name="Munoz J.F."/>
            <person name="Mcewen J.G."/>
            <person name="Clay O.K."/>
            <person name="Cuomo C.A."/>
        </authorList>
    </citation>
    <scope>NUCLEOTIDE SEQUENCE [LARGE SCALE GENOMIC DNA]</scope>
    <source>
        <strain evidence="1 2">UAMH7299</strain>
    </source>
</reference>
<sequence length="76" mass="9020">MCELYKIYYSCDIDDHIVIGLIECKAQQELLQKYCPDMFRARPFAFYKDKSECEWCLKDDDNDSETERGDSDSDTE</sequence>
<name>A0A2B7Y552_POLH7</name>
<keyword evidence="2" id="KW-1185">Reference proteome</keyword>
<dbReference type="Proteomes" id="UP000224634">
    <property type="component" value="Unassembled WGS sequence"/>
</dbReference>
<comment type="caution">
    <text evidence="1">The sequence shown here is derived from an EMBL/GenBank/DDBJ whole genome shotgun (WGS) entry which is preliminary data.</text>
</comment>
<evidence type="ECO:0000313" key="1">
    <source>
        <dbReference type="EMBL" id="PGH16121.1"/>
    </source>
</evidence>
<proteinExistence type="predicted"/>
<evidence type="ECO:0000313" key="2">
    <source>
        <dbReference type="Proteomes" id="UP000224634"/>
    </source>
</evidence>
<dbReference type="EMBL" id="PDNA01000076">
    <property type="protein sequence ID" value="PGH16121.1"/>
    <property type="molecule type" value="Genomic_DNA"/>
</dbReference>
<protein>
    <submittedName>
        <fullName evidence="1">Uncharacterized protein</fullName>
    </submittedName>
</protein>
<organism evidence="1 2">
    <name type="scientific">Polytolypa hystricis (strain UAMH7299)</name>
    <dbReference type="NCBI Taxonomy" id="1447883"/>
    <lineage>
        <taxon>Eukaryota</taxon>
        <taxon>Fungi</taxon>
        <taxon>Dikarya</taxon>
        <taxon>Ascomycota</taxon>
        <taxon>Pezizomycotina</taxon>
        <taxon>Eurotiomycetes</taxon>
        <taxon>Eurotiomycetidae</taxon>
        <taxon>Onygenales</taxon>
        <taxon>Onygenales incertae sedis</taxon>
        <taxon>Polytolypa</taxon>
    </lineage>
</organism>
<gene>
    <name evidence="1" type="ORF">AJ80_05336</name>
</gene>
<dbReference type="AlphaFoldDB" id="A0A2B7Y552"/>
<accession>A0A2B7Y552</accession>